<keyword evidence="1" id="KW-0732">Signal</keyword>
<sequence>MRTLPVFLLLLLLHLTVAAAPQPTLQLDVARFRNEDGSVKGNVVELYATVSGKWLRYMRRAPKMYQAAAVLTLEIVRPNGQAAYQETVTLKPPVLSDTTAAIKNPLSFQKRIILPDGEYSLRALVQDQYRKGQQSLIEMPLVLKSTEAKPTLSDLVLLAKPAARGAEASNFSRSGFSLTRAPGALYARGQEKMFFYGELYNAAVGQPLQVSYRLKEINLPKGMGAKTMATGQSTVTGAEGRPTVLTGELNLSKVLTGTYMLTVEVRNAKKQLLASQTATLHRDADDYAPAGAGPAR</sequence>
<keyword evidence="3" id="KW-1185">Reference proteome</keyword>
<dbReference type="AlphaFoldDB" id="A0A7G7W4U5"/>
<dbReference type="RefSeq" id="WP_185887318.1">
    <property type="nucleotide sequence ID" value="NZ_CP060202.1"/>
</dbReference>
<gene>
    <name evidence="2" type="ORF">H4317_14645</name>
</gene>
<accession>A0A7G7W4U5</accession>
<dbReference type="KEGG" id="hsk:H4317_14645"/>
<proteinExistence type="predicted"/>
<feature type="signal peptide" evidence="1">
    <location>
        <begin position="1"/>
        <end position="19"/>
    </location>
</feature>
<evidence type="ECO:0000313" key="2">
    <source>
        <dbReference type="EMBL" id="QNH61388.1"/>
    </source>
</evidence>
<dbReference type="Proteomes" id="UP000515489">
    <property type="component" value="Chromosome"/>
</dbReference>
<evidence type="ECO:0000313" key="3">
    <source>
        <dbReference type="Proteomes" id="UP000515489"/>
    </source>
</evidence>
<evidence type="ECO:0000256" key="1">
    <source>
        <dbReference type="SAM" id="SignalP"/>
    </source>
</evidence>
<protein>
    <submittedName>
        <fullName evidence="2">Uncharacterized protein</fullName>
    </submittedName>
</protein>
<reference evidence="2 3" key="1">
    <citation type="submission" date="2020-08" db="EMBL/GenBank/DDBJ databases">
        <title>Hymenobacter sp. S2-20-2 genome sequencing.</title>
        <authorList>
            <person name="Jin L."/>
        </authorList>
    </citation>
    <scope>NUCLEOTIDE SEQUENCE [LARGE SCALE GENOMIC DNA]</scope>
    <source>
        <strain evidence="2 3">S2-20-2</strain>
    </source>
</reference>
<feature type="chain" id="PRO_5028987836" evidence="1">
    <location>
        <begin position="20"/>
        <end position="296"/>
    </location>
</feature>
<dbReference type="EMBL" id="CP060202">
    <property type="protein sequence ID" value="QNH61388.1"/>
    <property type="molecule type" value="Genomic_DNA"/>
</dbReference>
<name>A0A7G7W4U5_9BACT</name>
<organism evidence="2 3">
    <name type="scientific">Hymenobacter sediminicola</name>
    <dbReference type="NCBI Taxonomy" id="2761579"/>
    <lineage>
        <taxon>Bacteria</taxon>
        <taxon>Pseudomonadati</taxon>
        <taxon>Bacteroidota</taxon>
        <taxon>Cytophagia</taxon>
        <taxon>Cytophagales</taxon>
        <taxon>Hymenobacteraceae</taxon>
        <taxon>Hymenobacter</taxon>
    </lineage>
</organism>